<proteinExistence type="predicted"/>
<dbReference type="InterPro" id="IPR045274">
    <property type="entry name" value="WAK-like"/>
</dbReference>
<dbReference type="GO" id="GO:0004674">
    <property type="term" value="F:protein serine/threonine kinase activity"/>
    <property type="evidence" value="ECO:0007669"/>
    <property type="project" value="UniProtKB-KW"/>
</dbReference>
<dbReference type="InterPro" id="IPR018097">
    <property type="entry name" value="EGF_Ca-bd_CS"/>
</dbReference>
<dbReference type="PANTHER" id="PTHR27005">
    <property type="entry name" value="WALL-ASSOCIATED RECEPTOR KINASE-LIKE 21"/>
    <property type="match status" value="1"/>
</dbReference>
<dbReference type="InterPro" id="IPR049883">
    <property type="entry name" value="NOTCH1_EGF-like"/>
</dbReference>
<dbReference type="EMBL" id="QPKB01000001">
    <property type="protein sequence ID" value="RWR74578.1"/>
    <property type="molecule type" value="Genomic_DNA"/>
</dbReference>
<dbReference type="GO" id="GO:0007166">
    <property type="term" value="P:cell surface receptor signaling pathway"/>
    <property type="evidence" value="ECO:0007669"/>
    <property type="project" value="InterPro"/>
</dbReference>
<dbReference type="OrthoDB" id="4062651at2759"/>
<evidence type="ECO:0000313" key="8">
    <source>
        <dbReference type="EMBL" id="RWR74578.1"/>
    </source>
</evidence>
<evidence type="ECO:0000256" key="2">
    <source>
        <dbReference type="ARBA" id="ARBA00022536"/>
    </source>
</evidence>
<evidence type="ECO:0000256" key="5">
    <source>
        <dbReference type="ARBA" id="ARBA00022840"/>
    </source>
</evidence>
<keyword evidence="2" id="KW-0245">EGF-like domain</keyword>
<dbReference type="SMART" id="SM00179">
    <property type="entry name" value="EGF_CA"/>
    <property type="match status" value="1"/>
</dbReference>
<keyword evidence="5" id="KW-0067">ATP-binding</keyword>
<keyword evidence="9" id="KW-1185">Reference proteome</keyword>
<organism evidence="8 9">
    <name type="scientific">Cinnamomum micranthum f. kanehirae</name>
    <dbReference type="NCBI Taxonomy" id="337451"/>
    <lineage>
        <taxon>Eukaryota</taxon>
        <taxon>Viridiplantae</taxon>
        <taxon>Streptophyta</taxon>
        <taxon>Embryophyta</taxon>
        <taxon>Tracheophyta</taxon>
        <taxon>Spermatophyta</taxon>
        <taxon>Magnoliopsida</taxon>
        <taxon>Magnoliidae</taxon>
        <taxon>Laurales</taxon>
        <taxon>Lauraceae</taxon>
        <taxon>Cinnamomum</taxon>
    </lineage>
</organism>
<evidence type="ECO:0000256" key="3">
    <source>
        <dbReference type="ARBA" id="ARBA00022679"/>
    </source>
</evidence>
<keyword evidence="4" id="KW-0547">Nucleotide-binding</keyword>
<accession>A0A3S3N892</accession>
<keyword evidence="6" id="KW-1015">Disulfide bond</keyword>
<gene>
    <name evidence="8" type="ORF">CKAN_00291300</name>
</gene>
<feature type="domain" description="EGF-like calcium-binding" evidence="7">
    <location>
        <begin position="30"/>
        <end position="67"/>
    </location>
</feature>
<evidence type="ECO:0000256" key="6">
    <source>
        <dbReference type="ARBA" id="ARBA00023157"/>
    </source>
</evidence>
<dbReference type="GO" id="GO:0005509">
    <property type="term" value="F:calcium ion binding"/>
    <property type="evidence" value="ECO:0007669"/>
    <property type="project" value="InterPro"/>
</dbReference>
<evidence type="ECO:0000256" key="1">
    <source>
        <dbReference type="ARBA" id="ARBA00022527"/>
    </source>
</evidence>
<evidence type="ECO:0000313" key="9">
    <source>
        <dbReference type="Proteomes" id="UP000283530"/>
    </source>
</evidence>
<dbReference type="AlphaFoldDB" id="A0A3S3N892"/>
<dbReference type="InterPro" id="IPR011009">
    <property type="entry name" value="Kinase-like_dom_sf"/>
</dbReference>
<dbReference type="Gene3D" id="3.30.200.20">
    <property type="entry name" value="Phosphorylase Kinase, domain 1"/>
    <property type="match status" value="1"/>
</dbReference>
<evidence type="ECO:0000259" key="7">
    <source>
        <dbReference type="SMART" id="SM00179"/>
    </source>
</evidence>
<name>A0A3S3N892_9MAGN</name>
<dbReference type="PROSITE" id="PS01187">
    <property type="entry name" value="EGF_CA"/>
    <property type="match status" value="1"/>
</dbReference>
<dbReference type="GO" id="GO:0005524">
    <property type="term" value="F:ATP binding"/>
    <property type="evidence" value="ECO:0007669"/>
    <property type="project" value="UniProtKB-KW"/>
</dbReference>
<dbReference type="CDD" id="cd00054">
    <property type="entry name" value="EGF_CA"/>
    <property type="match status" value="1"/>
</dbReference>
<reference evidence="8 9" key="1">
    <citation type="journal article" date="2019" name="Nat. Plants">
        <title>Stout camphor tree genome fills gaps in understanding of flowering plant genome evolution.</title>
        <authorList>
            <person name="Chaw S.M."/>
            <person name="Liu Y.C."/>
            <person name="Wu Y.W."/>
            <person name="Wang H.Y."/>
            <person name="Lin C.I."/>
            <person name="Wu C.S."/>
            <person name="Ke H.M."/>
            <person name="Chang L.Y."/>
            <person name="Hsu C.Y."/>
            <person name="Yang H.T."/>
            <person name="Sudianto E."/>
            <person name="Hsu M.H."/>
            <person name="Wu K.P."/>
            <person name="Wang L.N."/>
            <person name="Leebens-Mack J.H."/>
            <person name="Tsai I.J."/>
        </authorList>
    </citation>
    <scope>NUCLEOTIDE SEQUENCE [LARGE SCALE GENOMIC DNA]</scope>
    <source>
        <strain evidence="9">cv. Chaw 1501</strain>
        <tissue evidence="8">Young leaves</tissue>
    </source>
</reference>
<dbReference type="STRING" id="337451.A0A3S3N892"/>
<dbReference type="GO" id="GO:0005886">
    <property type="term" value="C:plasma membrane"/>
    <property type="evidence" value="ECO:0007669"/>
    <property type="project" value="TreeGrafter"/>
</dbReference>
<comment type="caution">
    <text evidence="8">The sequence shown here is derived from an EMBL/GenBank/DDBJ whole genome shotgun (WGS) entry which is preliminary data.</text>
</comment>
<dbReference type="PANTHER" id="PTHR27005:SF468">
    <property type="entry name" value="OS01G0310500 PROTEIN"/>
    <property type="match status" value="1"/>
</dbReference>
<keyword evidence="3" id="KW-0808">Transferase</keyword>
<dbReference type="Pfam" id="PF07645">
    <property type="entry name" value="EGF_CA"/>
    <property type="match status" value="1"/>
</dbReference>
<dbReference type="SUPFAM" id="SSF57196">
    <property type="entry name" value="EGF/Laminin"/>
    <property type="match status" value="1"/>
</dbReference>
<dbReference type="InterPro" id="IPR001881">
    <property type="entry name" value="EGF-like_Ca-bd_dom"/>
</dbReference>
<keyword evidence="1" id="KW-0418">Kinase</keyword>
<protein>
    <submittedName>
        <fullName evidence="8">WAK-like protein</fullName>
    </submittedName>
</protein>
<dbReference type="Proteomes" id="UP000283530">
    <property type="component" value="Unassembled WGS sequence"/>
</dbReference>
<sequence length="205" mass="23537">MKPFDREVRNIDLKEQDFLVLKTFQTYILDVDECKDNNNCKEICINLPGSYYCTCPKGTRVMAGKTELDVLPMPKDSCAPGTGLSLLLLIITSTWTHLVQRKRRSIKLKFKFFQQNGGLALQQKICTHRGETFKIFTIKELERAINNYNASMIVGQGSYKGVLPDNKIIAIKKSKLVDTSQIEQFINELDILYQFNHRNVVNILE</sequence>
<dbReference type="SUPFAM" id="SSF56112">
    <property type="entry name" value="Protein kinase-like (PK-like)"/>
    <property type="match status" value="1"/>
</dbReference>
<evidence type="ECO:0000256" key="4">
    <source>
        <dbReference type="ARBA" id="ARBA00022741"/>
    </source>
</evidence>
<keyword evidence="1" id="KW-0723">Serine/threonine-protein kinase</keyword>
<dbReference type="Gene3D" id="2.10.25.10">
    <property type="entry name" value="Laminin"/>
    <property type="match status" value="1"/>
</dbReference>